<dbReference type="OrthoDB" id="72819at2759"/>
<sequence>VIMRGIFGKEDNRNSCSGGGSSNLRGLIERRCFAPQTLHDDGDNNDSLVVRTLSYYKLPHQMFKLSVLKLDGSLFDVNIARNATVAELKQAIEEVFTLRSNEGQGNISWSHVWGHFCLCYEGQKLTNDKACIKIFGIKDGDQLQFIRHLSMNYSPSRRQSESPSVARKCLSSGSNAHGEDQTSDDKFENQEENEDERETPMPEFKLAHFFKGWLSYSRMWGASRNGSEGRIRPSRFALQCLGGRPRMIQL</sequence>
<dbReference type="Gene3D" id="3.10.20.90">
    <property type="entry name" value="Phosphatidylinositol 3-kinase Catalytic Subunit, Chain A, domain 1"/>
    <property type="match status" value="1"/>
</dbReference>
<feature type="non-terminal residue" evidence="3">
    <location>
        <position position="1"/>
    </location>
</feature>
<evidence type="ECO:0000256" key="1">
    <source>
        <dbReference type="SAM" id="MobiDB-lite"/>
    </source>
</evidence>
<dbReference type="EMBL" id="BDDD01001367">
    <property type="protein sequence ID" value="GAV75436.1"/>
    <property type="molecule type" value="Genomic_DNA"/>
</dbReference>
<name>A0A1Q3C569_CEPFO</name>
<dbReference type="PANTHER" id="PTHR14942">
    <property type="entry name" value="U11/U12 SMALL NUCLEAR RIBONUCLEOPROTEIN 25 KDA PROTEIN"/>
    <property type="match status" value="1"/>
</dbReference>
<reference evidence="4" key="1">
    <citation type="submission" date="2016-04" db="EMBL/GenBank/DDBJ databases">
        <title>Cephalotus genome sequencing.</title>
        <authorList>
            <person name="Fukushima K."/>
            <person name="Hasebe M."/>
            <person name="Fang X."/>
        </authorList>
    </citation>
    <scope>NUCLEOTIDE SEQUENCE [LARGE SCALE GENOMIC DNA]</scope>
    <source>
        <strain evidence="4">cv. St1</strain>
    </source>
</reference>
<dbReference type="SUPFAM" id="SSF54236">
    <property type="entry name" value="Ubiquitin-like"/>
    <property type="match status" value="1"/>
</dbReference>
<feature type="compositionally biased region" description="Basic and acidic residues" evidence="1">
    <location>
        <begin position="177"/>
        <end position="189"/>
    </location>
</feature>
<dbReference type="AlphaFoldDB" id="A0A1Q3C569"/>
<accession>A0A1Q3C569</accession>
<dbReference type="InterPro" id="IPR040610">
    <property type="entry name" value="SNRNP25_ubiquitin"/>
</dbReference>
<feature type="compositionally biased region" description="Polar residues" evidence="1">
    <location>
        <begin position="154"/>
        <end position="163"/>
    </location>
</feature>
<proteinExistence type="predicted"/>
<gene>
    <name evidence="3" type="ORF">CFOL_v3_18915</name>
</gene>
<evidence type="ECO:0000313" key="4">
    <source>
        <dbReference type="Proteomes" id="UP000187406"/>
    </source>
</evidence>
<keyword evidence="4" id="KW-1185">Reference proteome</keyword>
<protein>
    <recommendedName>
        <fullName evidence="2">SNRNP25 ubiquitin-like domain-containing protein</fullName>
    </recommendedName>
</protein>
<dbReference type="InterPro" id="IPR029071">
    <property type="entry name" value="Ubiquitin-like_domsf"/>
</dbReference>
<dbReference type="FunCoup" id="A0A1Q3C569">
    <property type="interactions" value="336"/>
</dbReference>
<dbReference type="InterPro" id="IPR039690">
    <property type="entry name" value="SNRNP25"/>
</dbReference>
<dbReference type="PANTHER" id="PTHR14942:SF9">
    <property type="entry name" value="OS02G0188500 PROTEIN"/>
    <property type="match status" value="1"/>
</dbReference>
<organism evidence="3 4">
    <name type="scientific">Cephalotus follicularis</name>
    <name type="common">Albany pitcher plant</name>
    <dbReference type="NCBI Taxonomy" id="3775"/>
    <lineage>
        <taxon>Eukaryota</taxon>
        <taxon>Viridiplantae</taxon>
        <taxon>Streptophyta</taxon>
        <taxon>Embryophyta</taxon>
        <taxon>Tracheophyta</taxon>
        <taxon>Spermatophyta</taxon>
        <taxon>Magnoliopsida</taxon>
        <taxon>eudicotyledons</taxon>
        <taxon>Gunneridae</taxon>
        <taxon>Pentapetalae</taxon>
        <taxon>rosids</taxon>
        <taxon>fabids</taxon>
        <taxon>Oxalidales</taxon>
        <taxon>Cephalotaceae</taxon>
        <taxon>Cephalotus</taxon>
    </lineage>
</organism>
<evidence type="ECO:0000259" key="2">
    <source>
        <dbReference type="Pfam" id="PF18036"/>
    </source>
</evidence>
<dbReference type="GO" id="GO:0000398">
    <property type="term" value="P:mRNA splicing, via spliceosome"/>
    <property type="evidence" value="ECO:0007669"/>
    <property type="project" value="InterPro"/>
</dbReference>
<comment type="caution">
    <text evidence="3">The sequence shown here is derived from an EMBL/GenBank/DDBJ whole genome shotgun (WGS) entry which is preliminary data.</text>
</comment>
<dbReference type="Pfam" id="PF18036">
    <property type="entry name" value="Ubiquitin_4"/>
    <property type="match status" value="1"/>
</dbReference>
<feature type="domain" description="SNRNP25 ubiquitin-like" evidence="2">
    <location>
        <begin position="64"/>
        <end position="149"/>
    </location>
</feature>
<dbReference type="CDD" id="cd17058">
    <property type="entry name" value="Ubl_SNRNP25"/>
    <property type="match status" value="1"/>
</dbReference>
<evidence type="ECO:0000313" key="3">
    <source>
        <dbReference type="EMBL" id="GAV75436.1"/>
    </source>
</evidence>
<dbReference type="Proteomes" id="UP000187406">
    <property type="component" value="Unassembled WGS sequence"/>
</dbReference>
<feature type="non-terminal residue" evidence="3">
    <location>
        <position position="250"/>
    </location>
</feature>
<dbReference type="InParanoid" id="A0A1Q3C569"/>
<feature type="region of interest" description="Disordered" evidence="1">
    <location>
        <begin position="154"/>
        <end position="201"/>
    </location>
</feature>